<proteinExistence type="predicted"/>
<comment type="caution">
    <text evidence="1">The sequence shown here is derived from an EMBL/GenBank/DDBJ whole genome shotgun (WGS) entry which is preliminary data.</text>
</comment>
<dbReference type="AlphaFoldDB" id="A0ABD5YLK2"/>
<gene>
    <name evidence="1" type="ORF">ACFQL7_09715</name>
</gene>
<keyword evidence="2" id="KW-1185">Reference proteome</keyword>
<dbReference type="EMBL" id="JBHTAX010000001">
    <property type="protein sequence ID" value="MFC7190101.1"/>
    <property type="molecule type" value="Genomic_DNA"/>
</dbReference>
<accession>A0ABD5YLK2</accession>
<evidence type="ECO:0000313" key="2">
    <source>
        <dbReference type="Proteomes" id="UP001596417"/>
    </source>
</evidence>
<evidence type="ECO:0000313" key="1">
    <source>
        <dbReference type="EMBL" id="MFC7190101.1"/>
    </source>
</evidence>
<dbReference type="RefSeq" id="WP_390205435.1">
    <property type="nucleotide sequence ID" value="NZ_JBHSZC010000001.1"/>
</dbReference>
<reference evidence="1 2" key="1">
    <citation type="journal article" date="2019" name="Int. J. Syst. Evol. Microbiol.">
        <title>The Global Catalogue of Microorganisms (GCM) 10K type strain sequencing project: providing services to taxonomists for standard genome sequencing and annotation.</title>
        <authorList>
            <consortium name="The Broad Institute Genomics Platform"/>
            <consortium name="The Broad Institute Genome Sequencing Center for Infectious Disease"/>
            <person name="Wu L."/>
            <person name="Ma J."/>
        </authorList>
    </citation>
    <scope>NUCLEOTIDE SEQUENCE [LARGE SCALE GENOMIC DNA]</scope>
    <source>
        <strain evidence="1 2">RDMS1</strain>
    </source>
</reference>
<protein>
    <submittedName>
        <fullName evidence="1">Uncharacterized protein</fullName>
    </submittedName>
</protein>
<dbReference type="Proteomes" id="UP001596417">
    <property type="component" value="Unassembled WGS sequence"/>
</dbReference>
<organism evidence="1 2">
    <name type="scientific">Halocatena marina</name>
    <dbReference type="NCBI Taxonomy" id="2934937"/>
    <lineage>
        <taxon>Archaea</taxon>
        <taxon>Methanobacteriati</taxon>
        <taxon>Methanobacteriota</taxon>
        <taxon>Stenosarchaea group</taxon>
        <taxon>Halobacteria</taxon>
        <taxon>Halobacteriales</taxon>
        <taxon>Natronomonadaceae</taxon>
        <taxon>Halocatena</taxon>
    </lineage>
</organism>
<sequence>MTVARTEFEKDGSRVVFDPAERAVRYRFGAPDVVEQGGGARPVHGGHIVDGDDHEILVLHFPTQDAGFDGDESLGKLLWERDENGEHGYAGTDHVIVR</sequence>
<name>A0ABD5YLK2_9EURY</name>